<dbReference type="STRING" id="1094619.G4YIV6"/>
<sequence>MDTSAASDQLLVDAVDNEPLAGARRKREDEEDDDEADDKEAHKRRAVTRPRRHNWHPKYEMEFGLHAIERDAVSGDVLLAMCGLCKAFGREDKYEQLVQQDQESGNDSKKRRRRSLTTTKFFRAFRVDNIRSHLQGAHPRRWAEYDLLPKQESVRARYLQLQGELQSYDHLPMVDDVVLGGSALNADSDIAYAQAQAQAIAQATAISEAQHAAAQAAAAAAAQAAQHAHAASSGLNGGSQSGTAHMTASLTYNASGAASTAASGSSSSRGATFDYEKHLTEQIALDRERLEFEKMRFKKEVELRERELAMREKHMEQQIALQDKLCEANRENAQLESAKFYRLAEVLRDAIAGAQGSSEAASVV</sequence>
<reference evidence="2 3" key="1">
    <citation type="journal article" date="2006" name="Science">
        <title>Phytophthora genome sequences uncover evolutionary origins and mechanisms of pathogenesis.</title>
        <authorList>
            <person name="Tyler B.M."/>
            <person name="Tripathy S."/>
            <person name="Zhang X."/>
            <person name="Dehal P."/>
            <person name="Jiang R.H."/>
            <person name="Aerts A."/>
            <person name="Arredondo F.D."/>
            <person name="Baxter L."/>
            <person name="Bensasson D."/>
            <person name="Beynon J.L."/>
            <person name="Chapman J."/>
            <person name="Damasceno C.M."/>
            <person name="Dorrance A.E."/>
            <person name="Dou D."/>
            <person name="Dickerman A.W."/>
            <person name="Dubchak I.L."/>
            <person name="Garbelotto M."/>
            <person name="Gijzen M."/>
            <person name="Gordon S.G."/>
            <person name="Govers F."/>
            <person name="Grunwald N.J."/>
            <person name="Huang W."/>
            <person name="Ivors K.L."/>
            <person name="Jones R.W."/>
            <person name="Kamoun S."/>
            <person name="Krampis K."/>
            <person name="Lamour K.H."/>
            <person name="Lee M.K."/>
            <person name="McDonald W.H."/>
            <person name="Medina M."/>
            <person name="Meijer H.J."/>
            <person name="Nordberg E.K."/>
            <person name="Maclean D.J."/>
            <person name="Ospina-Giraldo M.D."/>
            <person name="Morris P.F."/>
            <person name="Phuntumart V."/>
            <person name="Putnam N.H."/>
            <person name="Rash S."/>
            <person name="Rose J.K."/>
            <person name="Sakihama Y."/>
            <person name="Salamov A.A."/>
            <person name="Savidor A."/>
            <person name="Scheuring C.F."/>
            <person name="Smith B.M."/>
            <person name="Sobral B.W."/>
            <person name="Terry A."/>
            <person name="Torto-Alalibo T.A."/>
            <person name="Win J."/>
            <person name="Xu Z."/>
            <person name="Zhang H."/>
            <person name="Grigoriev I.V."/>
            <person name="Rokhsar D.S."/>
            <person name="Boore J.L."/>
        </authorList>
    </citation>
    <scope>NUCLEOTIDE SEQUENCE [LARGE SCALE GENOMIC DNA]</scope>
    <source>
        <strain evidence="2 3">P6497</strain>
    </source>
</reference>
<name>G4YIV6_PHYSP</name>
<organism evidence="2 3">
    <name type="scientific">Phytophthora sojae (strain P6497)</name>
    <name type="common">Soybean stem and root rot agent</name>
    <name type="synonym">Phytophthora megasperma f. sp. glycines</name>
    <dbReference type="NCBI Taxonomy" id="1094619"/>
    <lineage>
        <taxon>Eukaryota</taxon>
        <taxon>Sar</taxon>
        <taxon>Stramenopiles</taxon>
        <taxon>Oomycota</taxon>
        <taxon>Peronosporomycetes</taxon>
        <taxon>Peronosporales</taxon>
        <taxon>Peronosporaceae</taxon>
        <taxon>Phytophthora</taxon>
    </lineage>
</organism>
<dbReference type="PANTHER" id="PTHR37067">
    <property type="entry name" value="PX DOMAIN-CONTAINING PROTEIN"/>
    <property type="match status" value="1"/>
</dbReference>
<dbReference type="InParanoid" id="G4YIV6"/>
<protein>
    <submittedName>
        <fullName evidence="2">Uncharacterized protein</fullName>
    </submittedName>
</protein>
<accession>G4YIV6</accession>
<evidence type="ECO:0000313" key="2">
    <source>
        <dbReference type="EMBL" id="EGZ28779.1"/>
    </source>
</evidence>
<dbReference type="GeneID" id="20639512"/>
<gene>
    <name evidence="2" type="ORF">PHYSODRAFT_263554</name>
</gene>
<dbReference type="EMBL" id="JH159151">
    <property type="protein sequence ID" value="EGZ28779.1"/>
    <property type="molecule type" value="Genomic_DNA"/>
</dbReference>
<keyword evidence="3" id="KW-1185">Reference proteome</keyword>
<dbReference type="OMA" id="NAHFDYE"/>
<proteinExistence type="predicted"/>
<evidence type="ECO:0000256" key="1">
    <source>
        <dbReference type="SAM" id="MobiDB-lite"/>
    </source>
</evidence>
<dbReference type="AlphaFoldDB" id="G4YIV6"/>
<dbReference type="PANTHER" id="PTHR37067:SF3">
    <property type="entry name" value="PX DOMAIN-CONTAINING PROTEIN"/>
    <property type="match status" value="1"/>
</dbReference>
<evidence type="ECO:0000313" key="3">
    <source>
        <dbReference type="Proteomes" id="UP000002640"/>
    </source>
</evidence>
<dbReference type="SMR" id="G4YIV6"/>
<feature type="compositionally biased region" description="Acidic residues" evidence="1">
    <location>
        <begin position="29"/>
        <end position="38"/>
    </location>
</feature>
<dbReference type="Proteomes" id="UP000002640">
    <property type="component" value="Unassembled WGS sequence"/>
</dbReference>
<dbReference type="RefSeq" id="XP_009516054.1">
    <property type="nucleotide sequence ID" value="XM_009517759.1"/>
</dbReference>
<feature type="region of interest" description="Disordered" evidence="1">
    <location>
        <begin position="1"/>
        <end position="49"/>
    </location>
</feature>
<dbReference type="KEGG" id="psoj:PHYSODRAFT_263554"/>